<keyword evidence="4" id="KW-0804">Transcription</keyword>
<gene>
    <name evidence="8" type="ORF">ATY41_09770</name>
</gene>
<keyword evidence="3" id="KW-0238">DNA-binding</keyword>
<dbReference type="SUPFAM" id="SSF88946">
    <property type="entry name" value="Sigma2 domain of RNA polymerase sigma factors"/>
    <property type="match status" value="1"/>
</dbReference>
<keyword evidence="1" id="KW-0805">Transcription regulation</keyword>
<dbReference type="PANTHER" id="PTHR30385">
    <property type="entry name" value="SIGMA FACTOR F FLAGELLAR"/>
    <property type="match status" value="1"/>
</dbReference>
<proteinExistence type="predicted"/>
<evidence type="ECO:0000259" key="7">
    <source>
        <dbReference type="Pfam" id="PF04545"/>
    </source>
</evidence>
<dbReference type="PANTHER" id="PTHR30385:SF7">
    <property type="entry name" value="RNA POLYMERASE SIGMA FACTOR FLIA"/>
    <property type="match status" value="1"/>
</dbReference>
<dbReference type="InterPro" id="IPR013324">
    <property type="entry name" value="RNA_pol_sigma_r3/r4-like"/>
</dbReference>
<dbReference type="EMBL" id="LNZG01000011">
    <property type="protein sequence ID" value="ODA90523.1"/>
    <property type="molecule type" value="Genomic_DNA"/>
</dbReference>
<dbReference type="SUPFAM" id="SSF88659">
    <property type="entry name" value="Sigma3 and sigma4 domains of RNA polymerase sigma factors"/>
    <property type="match status" value="2"/>
</dbReference>
<dbReference type="GO" id="GO:0003677">
    <property type="term" value="F:DNA binding"/>
    <property type="evidence" value="ECO:0007669"/>
    <property type="project" value="UniProtKB-KW"/>
</dbReference>
<feature type="region of interest" description="Disordered" evidence="5">
    <location>
        <begin position="1"/>
        <end position="26"/>
    </location>
</feature>
<evidence type="ECO:0000256" key="2">
    <source>
        <dbReference type="ARBA" id="ARBA00023082"/>
    </source>
</evidence>
<evidence type="ECO:0000256" key="1">
    <source>
        <dbReference type="ARBA" id="ARBA00023015"/>
    </source>
</evidence>
<evidence type="ECO:0000256" key="3">
    <source>
        <dbReference type="ARBA" id="ARBA00023125"/>
    </source>
</evidence>
<dbReference type="InterPro" id="IPR007630">
    <property type="entry name" value="RNA_pol_sigma70_r4"/>
</dbReference>
<dbReference type="InterPro" id="IPR014284">
    <property type="entry name" value="RNA_pol_sigma-70_dom"/>
</dbReference>
<dbReference type="GO" id="GO:0006352">
    <property type="term" value="P:DNA-templated transcription initiation"/>
    <property type="evidence" value="ECO:0007669"/>
    <property type="project" value="InterPro"/>
</dbReference>
<keyword evidence="2" id="KW-0731">Sigma factor</keyword>
<dbReference type="Pfam" id="PF04545">
    <property type="entry name" value="Sigma70_r4"/>
    <property type="match status" value="1"/>
</dbReference>
<dbReference type="Pfam" id="PF04542">
    <property type="entry name" value="Sigma70_r2"/>
    <property type="match status" value="1"/>
</dbReference>
<dbReference type="GO" id="GO:0016987">
    <property type="term" value="F:sigma factor activity"/>
    <property type="evidence" value="ECO:0007669"/>
    <property type="project" value="UniProtKB-KW"/>
</dbReference>
<sequence length="272" mass="29661">MLTAQGQDGPPHRIALGHTAEKDSVNTKERDRLVTDHLPLVGYIVSDLCMKAAHLDRDELASAGNLALPRAFDPDKGVTFASYARTRISGAISDELRSKDWVSRGMRKRIKAAQSARDDLAKTLGRTPTEDEVASLLGIGKKALAEAMHHQATGPVSFDDLAPDEAAEITERDVFLRTAVEALPDRLRLVVTRIFCEERQVKDVAAELGITHAAVSMTKSEAVRMLHEGWVRHFDAAAGQAPSAKMTPKRTMYLNRLADMSKTAGPVLESSV</sequence>
<evidence type="ECO:0000313" key="9">
    <source>
        <dbReference type="Proteomes" id="UP000094426"/>
    </source>
</evidence>
<organism evidence="8 9">
    <name type="scientific">Leifsonia xyli subsp. xyli</name>
    <dbReference type="NCBI Taxonomy" id="59736"/>
    <lineage>
        <taxon>Bacteria</taxon>
        <taxon>Bacillati</taxon>
        <taxon>Actinomycetota</taxon>
        <taxon>Actinomycetes</taxon>
        <taxon>Micrococcales</taxon>
        <taxon>Microbacteriaceae</taxon>
        <taxon>Leifsonia</taxon>
    </lineage>
</organism>
<dbReference type="OMA" id="TFAYYRI"/>
<evidence type="ECO:0000256" key="5">
    <source>
        <dbReference type="SAM" id="MobiDB-lite"/>
    </source>
</evidence>
<dbReference type="AlphaFoldDB" id="A0A1E2SL86"/>
<evidence type="ECO:0000259" key="6">
    <source>
        <dbReference type="Pfam" id="PF04542"/>
    </source>
</evidence>
<dbReference type="RefSeq" id="WP_011185579.1">
    <property type="nucleotide sequence ID" value="NZ_LNZG01000011.1"/>
</dbReference>
<dbReference type="InterPro" id="IPR013325">
    <property type="entry name" value="RNA_pol_sigma_r2"/>
</dbReference>
<evidence type="ECO:0000256" key="4">
    <source>
        <dbReference type="ARBA" id="ARBA00023163"/>
    </source>
</evidence>
<dbReference type="NCBIfam" id="TIGR02937">
    <property type="entry name" value="sigma70-ECF"/>
    <property type="match status" value="1"/>
</dbReference>
<accession>A0A1E2SL86</accession>
<dbReference type="Gene3D" id="1.10.1740.10">
    <property type="match status" value="1"/>
</dbReference>
<evidence type="ECO:0000313" key="8">
    <source>
        <dbReference type="EMBL" id="ODA90523.1"/>
    </source>
</evidence>
<dbReference type="Proteomes" id="UP000094426">
    <property type="component" value="Unassembled WGS sequence"/>
</dbReference>
<name>A0A1E2SL86_LEIXY</name>
<comment type="caution">
    <text evidence="8">The sequence shown here is derived from an EMBL/GenBank/DDBJ whole genome shotgun (WGS) entry which is preliminary data.</text>
</comment>
<feature type="domain" description="RNA polymerase sigma-70 region 2" evidence="6">
    <location>
        <begin position="33"/>
        <end position="101"/>
    </location>
</feature>
<reference evidence="8 9" key="1">
    <citation type="submission" date="2015-11" db="EMBL/GenBank/DDBJ databases">
        <authorList>
            <person name="Zhang Y."/>
            <person name="Guo Z."/>
        </authorList>
    </citation>
    <scope>NUCLEOTIDE SEQUENCE [LARGE SCALE GENOMIC DNA]</scope>
    <source>
        <strain evidence="9">gdw1</strain>
    </source>
</reference>
<feature type="domain" description="RNA polymerase sigma-70 region 4" evidence="7">
    <location>
        <begin position="180"/>
        <end position="226"/>
    </location>
</feature>
<protein>
    <submittedName>
        <fullName evidence="8">Uncharacterized protein</fullName>
    </submittedName>
</protein>
<dbReference type="InterPro" id="IPR007627">
    <property type="entry name" value="RNA_pol_sigma70_r2"/>
</dbReference>
<dbReference type="Gene3D" id="1.20.140.160">
    <property type="match status" value="1"/>
</dbReference>